<accession>A0ACB6Z6U7</accession>
<dbReference type="Proteomes" id="UP000886501">
    <property type="component" value="Unassembled WGS sequence"/>
</dbReference>
<protein>
    <submittedName>
        <fullName evidence="1">Uncharacterized protein</fullName>
    </submittedName>
</protein>
<name>A0ACB6Z6U7_THEGA</name>
<gene>
    <name evidence="1" type="ORF">BDM02DRAFT_607219</name>
</gene>
<proteinExistence type="predicted"/>
<evidence type="ECO:0000313" key="1">
    <source>
        <dbReference type="EMBL" id="KAF9645229.1"/>
    </source>
</evidence>
<comment type="caution">
    <text evidence="1">The sequence shown here is derived from an EMBL/GenBank/DDBJ whole genome shotgun (WGS) entry which is preliminary data.</text>
</comment>
<dbReference type="EMBL" id="MU118098">
    <property type="protein sequence ID" value="KAF9645229.1"/>
    <property type="molecule type" value="Genomic_DNA"/>
</dbReference>
<evidence type="ECO:0000313" key="2">
    <source>
        <dbReference type="Proteomes" id="UP000886501"/>
    </source>
</evidence>
<organism evidence="1 2">
    <name type="scientific">Thelephora ganbajun</name>
    <name type="common">Ganba fungus</name>
    <dbReference type="NCBI Taxonomy" id="370292"/>
    <lineage>
        <taxon>Eukaryota</taxon>
        <taxon>Fungi</taxon>
        <taxon>Dikarya</taxon>
        <taxon>Basidiomycota</taxon>
        <taxon>Agaricomycotina</taxon>
        <taxon>Agaricomycetes</taxon>
        <taxon>Thelephorales</taxon>
        <taxon>Thelephoraceae</taxon>
        <taxon>Thelephora</taxon>
    </lineage>
</organism>
<sequence>MVCAPETESEDSCPQASSSKVKIANGASCLQIARGCNSPSVRLAEDKNPLADFAFDKLPTELLVEIFNRARADNVRDAYNEKYPYPVALAQVCRYWRRLALGAPTLWTNIRVTKYYTEGTREVARIYLERSKTCPIFLTWFSKSEQTAPDAQGVINDLIIPGAERWQRITLIAENEAVPGALLTAMRSLDFPILRDVEISSLLAELSPSAEPTLCRNAPLLRRCKFRGIPSLPPLPLNLVVLDCVFAVPGLKDFSLDPLLEFLPHVAHSLEHLRFGPPTSEVLVTPRRSRIPLENLKSLLVKDSHIIMDYIRAPNLTYFAAFHPLDADARKVAEMFNGFSAPKLQSIRFHKTPLLPFLTMHNLPSMFPELESVMLSGCINEPAFASLLEPAKPKKPSSLQNASKYLPKHRKVENPFPKLKEVTISDMTTWTSLQAAIEKRLKNGDKSLRKIQLPKEDVTETIMPHLRRWLPAQGIEFVLYGPGELPMSTPEFQDDFCNEEIRLFFEIMEESEWGDDDDDDYDYWEERDMFHPDYELPNDYFDDFYDDYEEEDEEDEDEDEDEEDDFYQG</sequence>
<reference evidence="1" key="2">
    <citation type="journal article" date="2020" name="Nat. Commun.">
        <title>Large-scale genome sequencing of mycorrhizal fungi provides insights into the early evolution of symbiotic traits.</title>
        <authorList>
            <person name="Miyauchi S."/>
            <person name="Kiss E."/>
            <person name="Kuo A."/>
            <person name="Drula E."/>
            <person name="Kohler A."/>
            <person name="Sanchez-Garcia M."/>
            <person name="Morin E."/>
            <person name="Andreopoulos B."/>
            <person name="Barry K.W."/>
            <person name="Bonito G."/>
            <person name="Buee M."/>
            <person name="Carver A."/>
            <person name="Chen C."/>
            <person name="Cichocki N."/>
            <person name="Clum A."/>
            <person name="Culley D."/>
            <person name="Crous P.W."/>
            <person name="Fauchery L."/>
            <person name="Girlanda M."/>
            <person name="Hayes R.D."/>
            <person name="Keri Z."/>
            <person name="LaButti K."/>
            <person name="Lipzen A."/>
            <person name="Lombard V."/>
            <person name="Magnuson J."/>
            <person name="Maillard F."/>
            <person name="Murat C."/>
            <person name="Nolan M."/>
            <person name="Ohm R.A."/>
            <person name="Pangilinan J."/>
            <person name="Pereira M.F."/>
            <person name="Perotto S."/>
            <person name="Peter M."/>
            <person name="Pfister S."/>
            <person name="Riley R."/>
            <person name="Sitrit Y."/>
            <person name="Stielow J.B."/>
            <person name="Szollosi G."/>
            <person name="Zifcakova L."/>
            <person name="Stursova M."/>
            <person name="Spatafora J.W."/>
            <person name="Tedersoo L."/>
            <person name="Vaario L.M."/>
            <person name="Yamada A."/>
            <person name="Yan M."/>
            <person name="Wang P."/>
            <person name="Xu J."/>
            <person name="Bruns T."/>
            <person name="Baldrian P."/>
            <person name="Vilgalys R."/>
            <person name="Dunand C."/>
            <person name="Henrissat B."/>
            <person name="Grigoriev I.V."/>
            <person name="Hibbett D."/>
            <person name="Nagy L.G."/>
            <person name="Martin F.M."/>
        </authorList>
    </citation>
    <scope>NUCLEOTIDE SEQUENCE</scope>
    <source>
        <strain evidence="1">P2</strain>
    </source>
</reference>
<reference evidence="1" key="1">
    <citation type="submission" date="2019-10" db="EMBL/GenBank/DDBJ databases">
        <authorList>
            <consortium name="DOE Joint Genome Institute"/>
            <person name="Kuo A."/>
            <person name="Miyauchi S."/>
            <person name="Kiss E."/>
            <person name="Drula E."/>
            <person name="Kohler A."/>
            <person name="Sanchez-Garcia M."/>
            <person name="Andreopoulos B."/>
            <person name="Barry K.W."/>
            <person name="Bonito G."/>
            <person name="Buee M."/>
            <person name="Carver A."/>
            <person name="Chen C."/>
            <person name="Cichocki N."/>
            <person name="Clum A."/>
            <person name="Culley D."/>
            <person name="Crous P.W."/>
            <person name="Fauchery L."/>
            <person name="Girlanda M."/>
            <person name="Hayes R."/>
            <person name="Keri Z."/>
            <person name="Labutti K."/>
            <person name="Lipzen A."/>
            <person name="Lombard V."/>
            <person name="Magnuson J."/>
            <person name="Maillard F."/>
            <person name="Morin E."/>
            <person name="Murat C."/>
            <person name="Nolan M."/>
            <person name="Ohm R."/>
            <person name="Pangilinan J."/>
            <person name="Pereira M."/>
            <person name="Perotto S."/>
            <person name="Peter M."/>
            <person name="Riley R."/>
            <person name="Sitrit Y."/>
            <person name="Stielow B."/>
            <person name="Szollosi G."/>
            <person name="Zifcakova L."/>
            <person name="Stursova M."/>
            <person name="Spatafora J.W."/>
            <person name="Tedersoo L."/>
            <person name="Vaario L.-M."/>
            <person name="Yamada A."/>
            <person name="Yan M."/>
            <person name="Wang P."/>
            <person name="Xu J."/>
            <person name="Bruns T."/>
            <person name="Baldrian P."/>
            <person name="Vilgalys R."/>
            <person name="Henrissat B."/>
            <person name="Grigoriev I.V."/>
            <person name="Hibbett D."/>
            <person name="Nagy L.G."/>
            <person name="Martin F.M."/>
        </authorList>
    </citation>
    <scope>NUCLEOTIDE SEQUENCE</scope>
    <source>
        <strain evidence="1">P2</strain>
    </source>
</reference>
<keyword evidence="2" id="KW-1185">Reference proteome</keyword>